<accession>A0A413VM76</accession>
<sequence length="78" mass="8902">MNQDGSSPQINTVIEEPVEKITECNNKQPPTINIEKLKFRFGSVIFFREKKTIKSTNKDIIATKFFLLSQKMVARANG</sequence>
<dbReference type="EMBL" id="QSGO01000008">
    <property type="protein sequence ID" value="RHB34720.1"/>
    <property type="molecule type" value="Genomic_DNA"/>
</dbReference>
<proteinExistence type="predicted"/>
<evidence type="ECO:0000313" key="1">
    <source>
        <dbReference type="EMBL" id="RHB34720.1"/>
    </source>
</evidence>
<dbReference type="AlphaFoldDB" id="A0A413VM76"/>
<gene>
    <name evidence="1" type="ORF">DW888_12230</name>
</gene>
<dbReference type="Proteomes" id="UP000284379">
    <property type="component" value="Unassembled WGS sequence"/>
</dbReference>
<organism evidence="1 2">
    <name type="scientific">Bacteroides nordii</name>
    <dbReference type="NCBI Taxonomy" id="291645"/>
    <lineage>
        <taxon>Bacteria</taxon>
        <taxon>Pseudomonadati</taxon>
        <taxon>Bacteroidota</taxon>
        <taxon>Bacteroidia</taxon>
        <taxon>Bacteroidales</taxon>
        <taxon>Bacteroidaceae</taxon>
        <taxon>Bacteroides</taxon>
    </lineage>
</organism>
<protein>
    <submittedName>
        <fullName evidence="1">Uncharacterized protein</fullName>
    </submittedName>
</protein>
<evidence type="ECO:0000313" key="2">
    <source>
        <dbReference type="Proteomes" id="UP000284379"/>
    </source>
</evidence>
<comment type="caution">
    <text evidence="1">The sequence shown here is derived from an EMBL/GenBank/DDBJ whole genome shotgun (WGS) entry which is preliminary data.</text>
</comment>
<name>A0A413VM76_9BACE</name>
<reference evidence="1 2" key="1">
    <citation type="submission" date="2018-08" db="EMBL/GenBank/DDBJ databases">
        <title>A genome reference for cultivated species of the human gut microbiota.</title>
        <authorList>
            <person name="Zou Y."/>
            <person name="Xue W."/>
            <person name="Luo G."/>
        </authorList>
    </citation>
    <scope>NUCLEOTIDE SEQUENCE [LARGE SCALE GENOMIC DNA]</scope>
    <source>
        <strain evidence="1 2">AM40-30BH</strain>
    </source>
</reference>